<feature type="domain" description="Xylose isomerase-like TIM barrel" evidence="1">
    <location>
        <begin position="20"/>
        <end position="287"/>
    </location>
</feature>
<gene>
    <name evidence="2" type="ORF">SAMN02910293_00583</name>
</gene>
<accession>A0A1G6ART5</accession>
<organism evidence="2 3">
    <name type="scientific">Streptococcus henryi</name>
    <dbReference type="NCBI Taxonomy" id="439219"/>
    <lineage>
        <taxon>Bacteria</taxon>
        <taxon>Bacillati</taxon>
        <taxon>Bacillota</taxon>
        <taxon>Bacilli</taxon>
        <taxon>Lactobacillales</taxon>
        <taxon>Streptococcaceae</taxon>
        <taxon>Streptococcus</taxon>
    </lineage>
</organism>
<name>A0A1G6ART5_9STRE</name>
<dbReference type="AlphaFoldDB" id="A0A1G6ART5"/>
<evidence type="ECO:0000313" key="2">
    <source>
        <dbReference type="EMBL" id="SDB11096.1"/>
    </source>
</evidence>
<dbReference type="eggNOG" id="COG1082">
    <property type="taxonomic scope" value="Bacteria"/>
</dbReference>
<dbReference type="SUPFAM" id="SSF51658">
    <property type="entry name" value="Xylose isomerase-like"/>
    <property type="match status" value="1"/>
</dbReference>
<evidence type="ECO:0000313" key="3">
    <source>
        <dbReference type="Proteomes" id="UP000182508"/>
    </source>
</evidence>
<dbReference type="Proteomes" id="UP000182508">
    <property type="component" value="Unassembled WGS sequence"/>
</dbReference>
<dbReference type="InterPro" id="IPR050312">
    <property type="entry name" value="IolE/XylAMocC-like"/>
</dbReference>
<reference evidence="2 3" key="1">
    <citation type="submission" date="2016-10" db="EMBL/GenBank/DDBJ databases">
        <authorList>
            <person name="de Groot N.N."/>
        </authorList>
    </citation>
    <scope>NUCLEOTIDE SEQUENCE [LARGE SCALE GENOMIC DNA]</scope>
    <source>
        <strain evidence="2 3">A-4</strain>
    </source>
</reference>
<dbReference type="Gene3D" id="3.20.20.150">
    <property type="entry name" value="Divalent-metal-dependent TIM barrel enzymes"/>
    <property type="match status" value="1"/>
</dbReference>
<proteinExistence type="predicted"/>
<evidence type="ECO:0000259" key="1">
    <source>
        <dbReference type="Pfam" id="PF01261"/>
    </source>
</evidence>
<dbReference type="InterPro" id="IPR013022">
    <property type="entry name" value="Xyl_isomerase-like_TIM-brl"/>
</dbReference>
<dbReference type="GO" id="GO:0016853">
    <property type="term" value="F:isomerase activity"/>
    <property type="evidence" value="ECO:0007669"/>
    <property type="project" value="UniProtKB-KW"/>
</dbReference>
<dbReference type="RefSeq" id="WP_074485421.1">
    <property type="nucleotide sequence ID" value="NZ_FMXP01000006.1"/>
</dbReference>
<keyword evidence="2" id="KW-0413">Isomerase</keyword>
<protein>
    <submittedName>
        <fullName evidence="2">Sugar phosphate isomerase/epimerase</fullName>
    </submittedName>
</protein>
<dbReference type="PANTHER" id="PTHR12110">
    <property type="entry name" value="HYDROXYPYRUVATE ISOMERASE"/>
    <property type="match status" value="1"/>
</dbReference>
<dbReference type="Pfam" id="PF01261">
    <property type="entry name" value="AP_endonuc_2"/>
    <property type="match status" value="1"/>
</dbReference>
<keyword evidence="3" id="KW-1185">Reference proteome</keyword>
<dbReference type="InterPro" id="IPR036237">
    <property type="entry name" value="Xyl_isomerase-like_sf"/>
</dbReference>
<dbReference type="STRING" id="439219.SAMN02910293_00583"/>
<dbReference type="EMBL" id="FMXP01000006">
    <property type="protein sequence ID" value="SDB11096.1"/>
    <property type="molecule type" value="Genomic_DNA"/>
</dbReference>
<dbReference type="PANTHER" id="PTHR12110:SF21">
    <property type="entry name" value="XYLOSE ISOMERASE-LIKE TIM BARREL DOMAIN-CONTAINING PROTEIN"/>
    <property type="match status" value="1"/>
</dbReference>
<sequence>MKLGLVSAILDNATFEELIDVVAENGLDCVEVACWPQGKAARRYAGVSHIDVANLTAEKAAELNAYANSKGVEISSLAYYPNPLDEDLEKRQEVIDHLYKVIDGSAILGVNMVTTFIGRMPSKSVSENLAEVKKVWPAILEYAADKGVKVAIENCPMLFTEDEWPGGQNLFTTPAIWRQVFEVLPYDNLGINYDPSHFVWQQIDYIAPLYEFKDKIFHVHYKDIKVYQDKLKDVGVMATPLQYMSPKLPGLGDVDWGKYVSALTDIGFDGYTCIEVEDKAFEKTDRDVKNSITLSARYLRNYVI</sequence>